<evidence type="ECO:0000256" key="4">
    <source>
        <dbReference type="ARBA" id="ARBA00022840"/>
    </source>
</evidence>
<evidence type="ECO:0000256" key="3">
    <source>
        <dbReference type="ARBA" id="ARBA00022777"/>
    </source>
</evidence>
<keyword evidence="4" id="KW-0067">ATP-binding</keyword>
<evidence type="ECO:0000256" key="1">
    <source>
        <dbReference type="ARBA" id="ARBA00022679"/>
    </source>
</evidence>
<dbReference type="AlphaFoldDB" id="A0A2N1PQT3"/>
<protein>
    <recommendedName>
        <fullName evidence="5">DAGKc domain-containing protein</fullName>
    </recommendedName>
</protein>
<organism evidence="6 7">
    <name type="scientific">Candidatus Wallbacteria bacterium HGW-Wallbacteria-1</name>
    <dbReference type="NCBI Taxonomy" id="2013854"/>
    <lineage>
        <taxon>Bacteria</taxon>
        <taxon>Candidatus Walliibacteriota</taxon>
    </lineage>
</organism>
<dbReference type="Proteomes" id="UP000233256">
    <property type="component" value="Unassembled WGS sequence"/>
</dbReference>
<comment type="caution">
    <text evidence="6">The sequence shown here is derived from an EMBL/GenBank/DDBJ whole genome shotgun (WGS) entry which is preliminary data.</text>
</comment>
<dbReference type="PROSITE" id="PS50146">
    <property type="entry name" value="DAGK"/>
    <property type="match status" value="1"/>
</dbReference>
<reference evidence="6 7" key="1">
    <citation type="journal article" date="2017" name="ISME J.">
        <title>Potential for microbial H2 and metal transformations associated with novel bacteria and archaea in deep terrestrial subsurface sediments.</title>
        <authorList>
            <person name="Hernsdorf A.W."/>
            <person name="Amano Y."/>
            <person name="Miyakawa K."/>
            <person name="Ise K."/>
            <person name="Suzuki Y."/>
            <person name="Anantharaman K."/>
            <person name="Probst A."/>
            <person name="Burstein D."/>
            <person name="Thomas B.C."/>
            <person name="Banfield J.F."/>
        </authorList>
    </citation>
    <scope>NUCLEOTIDE SEQUENCE [LARGE SCALE GENOMIC DNA]</scope>
    <source>
        <strain evidence="6">HGW-Wallbacteria-1</strain>
    </source>
</reference>
<dbReference type="Pfam" id="PF00781">
    <property type="entry name" value="DAGK_cat"/>
    <property type="match status" value="1"/>
</dbReference>
<evidence type="ECO:0000313" key="7">
    <source>
        <dbReference type="Proteomes" id="UP000233256"/>
    </source>
</evidence>
<accession>A0A2N1PQT3</accession>
<gene>
    <name evidence="6" type="ORF">CVV64_07460</name>
</gene>
<dbReference type="Pfam" id="PF19279">
    <property type="entry name" value="YegS_C"/>
    <property type="match status" value="1"/>
</dbReference>
<dbReference type="GO" id="GO:0005524">
    <property type="term" value="F:ATP binding"/>
    <property type="evidence" value="ECO:0007669"/>
    <property type="project" value="UniProtKB-KW"/>
</dbReference>
<dbReference type="InterPro" id="IPR045540">
    <property type="entry name" value="YegS/DAGK_C"/>
</dbReference>
<dbReference type="PANTHER" id="PTHR12358:SF106">
    <property type="entry name" value="LIPID KINASE YEGS"/>
    <property type="match status" value="1"/>
</dbReference>
<dbReference type="Gene3D" id="3.40.50.10330">
    <property type="entry name" value="Probable inorganic polyphosphate/atp-NAD kinase, domain 1"/>
    <property type="match status" value="1"/>
</dbReference>
<dbReference type="InterPro" id="IPR050187">
    <property type="entry name" value="Lipid_Phosphate_FormReg"/>
</dbReference>
<keyword evidence="2" id="KW-0547">Nucleotide-binding</keyword>
<dbReference type="SMART" id="SM00046">
    <property type="entry name" value="DAGKc"/>
    <property type="match status" value="1"/>
</dbReference>
<dbReference type="SUPFAM" id="SSF111331">
    <property type="entry name" value="NAD kinase/diacylglycerol kinase-like"/>
    <property type="match status" value="1"/>
</dbReference>
<feature type="domain" description="DAGKc" evidence="5">
    <location>
        <begin position="20"/>
        <end position="147"/>
    </location>
</feature>
<dbReference type="InterPro" id="IPR001206">
    <property type="entry name" value="Diacylglycerol_kinase_cat_dom"/>
</dbReference>
<evidence type="ECO:0000313" key="6">
    <source>
        <dbReference type="EMBL" id="PKK90708.1"/>
    </source>
</evidence>
<dbReference type="InterPro" id="IPR016064">
    <property type="entry name" value="NAD/diacylglycerol_kinase_sf"/>
</dbReference>
<dbReference type="EMBL" id="PGXC01000004">
    <property type="protein sequence ID" value="PKK90708.1"/>
    <property type="molecule type" value="Genomic_DNA"/>
</dbReference>
<dbReference type="PANTHER" id="PTHR12358">
    <property type="entry name" value="SPHINGOSINE KINASE"/>
    <property type="match status" value="1"/>
</dbReference>
<dbReference type="Gene3D" id="2.60.200.40">
    <property type="match status" value="1"/>
</dbReference>
<name>A0A2N1PQT3_9BACT</name>
<evidence type="ECO:0000259" key="5">
    <source>
        <dbReference type="PROSITE" id="PS50146"/>
    </source>
</evidence>
<evidence type="ECO:0000256" key="2">
    <source>
        <dbReference type="ARBA" id="ARBA00022741"/>
    </source>
</evidence>
<dbReference type="GO" id="GO:0016301">
    <property type="term" value="F:kinase activity"/>
    <property type="evidence" value="ECO:0007669"/>
    <property type="project" value="UniProtKB-KW"/>
</dbReference>
<keyword evidence="3" id="KW-0418">Kinase</keyword>
<keyword evidence="1" id="KW-0808">Transferase</keyword>
<dbReference type="GO" id="GO:0005886">
    <property type="term" value="C:plasma membrane"/>
    <property type="evidence" value="ECO:0007669"/>
    <property type="project" value="TreeGrafter"/>
</dbReference>
<proteinExistence type="predicted"/>
<sequence>MRRHRGRNTQKSRGGLMNKCSFRRIGIVMNPAAGGWLAEKWKDRIAELLAPAEVIIRLTEGPGQGGALAGELLSQCDLIIAAGGDGTLNEVIGAMPENSNLGLIPFGTANVVAAEFGIPSNNPEAACSIIRNGIAKPVDIGVVNSRPFIMSIGIGPDAEICREVSGTFKRHLGKGAFAIKTLAYLISKTPTPHLVTLPDGREIQSFFTIGLNTSRYAGPRQIVREARVDDGKFDLVIFRKWLPMNIIMSIAGFIILKKPLTANRNIHHISTEGFILSNIDKDYSINGKTIPYQVDGEVAGTLPATVKMQCSWINLIH</sequence>
<dbReference type="InterPro" id="IPR017438">
    <property type="entry name" value="ATP-NAD_kinase_N"/>
</dbReference>